<keyword evidence="10" id="KW-1185">Reference proteome</keyword>
<dbReference type="PROSITE" id="PS00094">
    <property type="entry name" value="C5_MTASE_1"/>
    <property type="match status" value="1"/>
</dbReference>
<keyword evidence="4" id="KW-0680">Restriction system</keyword>
<organism evidence="9 10">
    <name type="scientific">Mucilaginibacter myungsuensis</name>
    <dbReference type="NCBI Taxonomy" id="649104"/>
    <lineage>
        <taxon>Bacteria</taxon>
        <taxon>Pseudomonadati</taxon>
        <taxon>Bacteroidota</taxon>
        <taxon>Sphingobacteriia</taxon>
        <taxon>Sphingobacteriales</taxon>
        <taxon>Sphingobacteriaceae</taxon>
        <taxon>Mucilaginibacter</taxon>
    </lineage>
</organism>
<dbReference type="PRINTS" id="PR00105">
    <property type="entry name" value="C5METTRFRASE"/>
</dbReference>
<dbReference type="SUPFAM" id="SSF53335">
    <property type="entry name" value="S-adenosyl-L-methionine-dependent methyltransferases"/>
    <property type="match status" value="1"/>
</dbReference>
<feature type="active site" evidence="6">
    <location>
        <position position="79"/>
    </location>
</feature>
<dbReference type="PANTHER" id="PTHR46098">
    <property type="entry name" value="TRNA (CYTOSINE(38)-C(5))-METHYLTRANSFERASE"/>
    <property type="match status" value="1"/>
</dbReference>
<dbReference type="InterPro" id="IPR018117">
    <property type="entry name" value="C5_DNA_meth_AS"/>
</dbReference>
<dbReference type="Gene3D" id="3.90.120.10">
    <property type="entry name" value="DNA Methylase, subunit A, domain 2"/>
    <property type="match status" value="1"/>
</dbReference>
<evidence type="ECO:0000256" key="7">
    <source>
        <dbReference type="RuleBase" id="RU000416"/>
    </source>
</evidence>
<evidence type="ECO:0000256" key="2">
    <source>
        <dbReference type="ARBA" id="ARBA00022679"/>
    </source>
</evidence>
<accession>A0A929KXP3</accession>
<evidence type="ECO:0000256" key="5">
    <source>
        <dbReference type="ARBA" id="ARBA00047422"/>
    </source>
</evidence>
<dbReference type="NCBIfam" id="TIGR00675">
    <property type="entry name" value="dcm"/>
    <property type="match status" value="1"/>
</dbReference>
<dbReference type="InterPro" id="IPR001525">
    <property type="entry name" value="C5_MeTfrase"/>
</dbReference>
<dbReference type="PROSITE" id="PS51679">
    <property type="entry name" value="SAM_MT_C5"/>
    <property type="match status" value="1"/>
</dbReference>
<protein>
    <recommendedName>
        <fullName evidence="8">Cytosine-specific methyltransferase</fullName>
        <ecNumber evidence="8">2.1.1.37</ecNumber>
    </recommendedName>
</protein>
<dbReference type="InterPro" id="IPR050750">
    <property type="entry name" value="C5-MTase"/>
</dbReference>
<dbReference type="Pfam" id="PF00145">
    <property type="entry name" value="DNA_methylase"/>
    <property type="match status" value="2"/>
</dbReference>
<dbReference type="RefSeq" id="WP_194112314.1">
    <property type="nucleotide sequence ID" value="NZ_JADFFL010000005.1"/>
</dbReference>
<evidence type="ECO:0000256" key="1">
    <source>
        <dbReference type="ARBA" id="ARBA00022603"/>
    </source>
</evidence>
<evidence type="ECO:0000256" key="3">
    <source>
        <dbReference type="ARBA" id="ARBA00022691"/>
    </source>
</evidence>
<name>A0A929KXP3_9SPHI</name>
<evidence type="ECO:0000256" key="6">
    <source>
        <dbReference type="PROSITE-ProRule" id="PRU01016"/>
    </source>
</evidence>
<evidence type="ECO:0000313" key="10">
    <source>
        <dbReference type="Proteomes" id="UP000622475"/>
    </source>
</evidence>
<dbReference type="EC" id="2.1.1.37" evidence="8"/>
<sequence>MPEAQVTKKLKFIDLFAGLGGFHLALAGLGHECVFASELNSDLRELYTKNHATPIAGDINQVTVQQIPAHDILCAGFPCQPFSKAGAQLGLEDPRNGNLFYKIMDIVNHHEPEYIFLENVANLKGHDGGNTWKIIYELLNEHYDVRDQVISPHHFGIAQHRLRMYIVCRRRTKGGLADFVWPEREMREISIHDIVIPDDDDYMSLRANTRHHLAIWQEFLNHLQPDEVPGFPIWAMEFGATYPFEGKAPIRQDPKELMNYLGKFGEPVEGHSMDDVLECLPIYARTDDEDSDEFPDWKKTYIRNNRAFYLKHKEWLDEWIPSIRGFENSHQKFEWNCGTKTTLNIQDKIVQFRPSGIRVKLPTYSPALVLTTTQIPIFPWLGRYMTRKEAARIQCMEALEELPPTIAKAFKALGNAVNVRVVAKISKNLIK</sequence>
<dbReference type="InterPro" id="IPR029063">
    <property type="entry name" value="SAM-dependent_MTases_sf"/>
</dbReference>
<dbReference type="Gene3D" id="3.40.50.150">
    <property type="entry name" value="Vaccinia Virus protein VP39"/>
    <property type="match status" value="1"/>
</dbReference>
<dbReference type="InterPro" id="IPR031303">
    <property type="entry name" value="C5_meth_CS"/>
</dbReference>
<keyword evidence="3 6" id="KW-0949">S-adenosyl-L-methionine</keyword>
<dbReference type="AlphaFoldDB" id="A0A929KXP3"/>
<keyword evidence="2 6" id="KW-0808">Transferase</keyword>
<keyword evidence="1 6" id="KW-0489">Methyltransferase</keyword>
<dbReference type="PANTHER" id="PTHR46098:SF1">
    <property type="entry name" value="TRNA (CYTOSINE(38)-C(5))-METHYLTRANSFERASE"/>
    <property type="match status" value="1"/>
</dbReference>
<dbReference type="GO" id="GO:0032259">
    <property type="term" value="P:methylation"/>
    <property type="evidence" value="ECO:0007669"/>
    <property type="project" value="UniProtKB-KW"/>
</dbReference>
<comment type="caution">
    <text evidence="9">The sequence shown here is derived from an EMBL/GenBank/DDBJ whole genome shotgun (WGS) entry which is preliminary data.</text>
</comment>
<gene>
    <name evidence="9" type="primary">dcm</name>
    <name evidence="9" type="ORF">IRJ16_14455</name>
</gene>
<dbReference type="Proteomes" id="UP000622475">
    <property type="component" value="Unassembled WGS sequence"/>
</dbReference>
<reference evidence="9" key="1">
    <citation type="submission" date="2020-10" db="EMBL/GenBank/DDBJ databases">
        <title>Mucilaginibacter mali sp. nov., isolated from rhizosphere soil of apple orchard.</title>
        <authorList>
            <person name="Lee J.-S."/>
            <person name="Kim H.S."/>
            <person name="Kim J.-S."/>
        </authorList>
    </citation>
    <scope>NUCLEOTIDE SEQUENCE</scope>
    <source>
        <strain evidence="9">KCTC 22746</strain>
    </source>
</reference>
<dbReference type="PROSITE" id="PS00095">
    <property type="entry name" value="C5_MTASE_2"/>
    <property type="match status" value="1"/>
</dbReference>
<comment type="catalytic activity">
    <reaction evidence="5 8">
        <text>a 2'-deoxycytidine in DNA + S-adenosyl-L-methionine = a 5-methyl-2'-deoxycytidine in DNA + S-adenosyl-L-homocysteine + H(+)</text>
        <dbReference type="Rhea" id="RHEA:13681"/>
        <dbReference type="Rhea" id="RHEA-COMP:11369"/>
        <dbReference type="Rhea" id="RHEA-COMP:11370"/>
        <dbReference type="ChEBI" id="CHEBI:15378"/>
        <dbReference type="ChEBI" id="CHEBI:57856"/>
        <dbReference type="ChEBI" id="CHEBI:59789"/>
        <dbReference type="ChEBI" id="CHEBI:85452"/>
        <dbReference type="ChEBI" id="CHEBI:85454"/>
        <dbReference type="EC" id="2.1.1.37"/>
    </reaction>
</comment>
<evidence type="ECO:0000313" key="9">
    <source>
        <dbReference type="EMBL" id="MBE9663087.1"/>
    </source>
</evidence>
<evidence type="ECO:0000256" key="4">
    <source>
        <dbReference type="ARBA" id="ARBA00022747"/>
    </source>
</evidence>
<dbReference type="GO" id="GO:0003886">
    <property type="term" value="F:DNA (cytosine-5-)-methyltransferase activity"/>
    <property type="evidence" value="ECO:0007669"/>
    <property type="project" value="UniProtKB-EC"/>
</dbReference>
<dbReference type="EMBL" id="JADFFL010000005">
    <property type="protein sequence ID" value="MBE9663087.1"/>
    <property type="molecule type" value="Genomic_DNA"/>
</dbReference>
<proteinExistence type="inferred from homology"/>
<evidence type="ECO:0000256" key="8">
    <source>
        <dbReference type="RuleBase" id="RU000417"/>
    </source>
</evidence>
<comment type="similarity">
    <text evidence="6 7">Belongs to the class I-like SAM-binding methyltransferase superfamily. C5-methyltransferase family.</text>
</comment>
<dbReference type="GO" id="GO:0009307">
    <property type="term" value="P:DNA restriction-modification system"/>
    <property type="evidence" value="ECO:0007669"/>
    <property type="project" value="UniProtKB-KW"/>
</dbReference>